<evidence type="ECO:0000256" key="1">
    <source>
        <dbReference type="ARBA" id="ARBA00004328"/>
    </source>
</evidence>
<dbReference type="GO" id="GO:0044423">
    <property type="term" value="C:virion component"/>
    <property type="evidence" value="ECO:0007669"/>
    <property type="project" value="UniProtKB-KW"/>
</dbReference>
<dbReference type="Pfam" id="PF04580">
    <property type="entry name" value="Pox_D3"/>
    <property type="match status" value="1"/>
</dbReference>
<gene>
    <name evidence="4" type="primary">SOPV-ELK-079</name>
</gene>
<dbReference type="OrthoDB" id="8250at10239"/>
<organism evidence="4">
    <name type="scientific">Sea otter poxvirus</name>
    <dbReference type="NCBI Taxonomy" id="1416741"/>
    <lineage>
        <taxon>Viruses</taxon>
        <taxon>Varidnaviria</taxon>
        <taxon>Bamfordvirae</taxon>
        <taxon>Nucleocytoviricota</taxon>
        <taxon>Pokkesviricetes</taxon>
        <taxon>Chitovirales</taxon>
        <taxon>Poxviridae</taxon>
        <taxon>Chordopoxvirinae</taxon>
        <taxon>Mustelpoxvirus</taxon>
        <taxon>Mustelpoxvirus seaotterpox</taxon>
        <taxon>Sea otterpox virus</taxon>
    </lineage>
</organism>
<proteinExistence type="predicted"/>
<dbReference type="EMBL" id="MH427217">
    <property type="protein sequence ID" value="AWU47124.1"/>
    <property type="molecule type" value="Genomic_DNA"/>
</dbReference>
<evidence type="ECO:0000256" key="3">
    <source>
        <dbReference type="ARBA" id="ARBA00024939"/>
    </source>
</evidence>
<sequence length="270" mass="31775">MDIYTTRDNIYPTNSEYTCNEYFILLGNHSTFLKNKLSSVKSRPAFFTKLLIHSTIDGNLYTKILQSSIFVRDRYVTPSEFVYAGYPILWAVGIPNEIDILQRYDAISIYVVIYRDYRCDGWRYIVCIQCPDEYTPPTNIMFDDMKVKYMDTFLSCPYIALHAYPLQYNERSTLFMNAILRYSVNSIIFKVNMSKLYKLIQKIIPINDKSCKYTAFINHNDSTNSKLALINYDRNSINAFEYAWFCGQLTILNLENEKIIDVHRRVHTLL</sequence>
<protein>
    <submittedName>
        <fullName evidence="4">Virion core protein</fullName>
    </submittedName>
</protein>
<comment type="subcellular location">
    <subcellularLocation>
        <location evidence="1">Virion</location>
    </subcellularLocation>
</comment>
<dbReference type="GeneID" id="36841076"/>
<reference evidence="4" key="1">
    <citation type="submission" date="2018-05" db="EMBL/GenBank/DDBJ databases">
        <title>Complete Genome Sequence of a Novel Sea Otter Poxvirus.</title>
        <authorList>
            <person name="Jacob J.M."/>
            <person name="Subramaniam K."/>
            <person name="Tu S.-L."/>
            <person name="Nielsen O."/>
            <person name="Tuomi P.A."/>
            <person name="Upton C."/>
            <person name="Waltzek T.B."/>
        </authorList>
    </citation>
    <scope>NUCLEOTIDE SEQUENCE [LARGE SCALE GENOMIC DNA]</scope>
    <source>
        <strain evidence="4">ELK</strain>
    </source>
</reference>
<name>A0A2U9QHP7_9POXV</name>
<evidence type="ECO:0000313" key="4">
    <source>
        <dbReference type="EMBL" id="AWU47124.1"/>
    </source>
</evidence>
<accession>A0A2U9QHP7</accession>
<dbReference type="KEGG" id="vg:36841076"/>
<dbReference type="InterPro" id="IPR007660">
    <property type="entry name" value="Poxvirus_D3"/>
</dbReference>
<evidence type="ECO:0000256" key="2">
    <source>
        <dbReference type="ARBA" id="ARBA00022844"/>
    </source>
</evidence>
<dbReference type="Proteomes" id="UP000249273">
    <property type="component" value="Segment"/>
</dbReference>
<dbReference type="RefSeq" id="YP_009480617.1">
    <property type="nucleotide sequence ID" value="NC_037656.1"/>
</dbReference>
<comment type="function">
    <text evidence="3">Late protein which is part of a large complex required for early virion morphogenesis. This complex participates in the formation of virosomes and the incorporation of virosomal contents into nascent immature virions.</text>
</comment>
<keyword evidence="5" id="KW-1185">Reference proteome</keyword>
<evidence type="ECO:0000313" key="5">
    <source>
        <dbReference type="Proteomes" id="UP000249273"/>
    </source>
</evidence>
<keyword evidence="2" id="KW-0946">Virion</keyword>